<feature type="DNA-binding region" description="H-T-H motif" evidence="5">
    <location>
        <begin position="44"/>
        <end position="63"/>
    </location>
</feature>
<dbReference type="Gene3D" id="1.10.10.60">
    <property type="entry name" value="Homeodomain-like"/>
    <property type="match status" value="1"/>
</dbReference>
<dbReference type="InterPro" id="IPR039538">
    <property type="entry name" value="BetI_C"/>
</dbReference>
<keyword evidence="3 5" id="KW-0238">DNA-binding</keyword>
<proteinExistence type="predicted"/>
<dbReference type="AlphaFoldDB" id="A0AAU7DX04"/>
<dbReference type="PANTHER" id="PTHR47506">
    <property type="entry name" value="TRANSCRIPTIONAL REGULATORY PROTEIN"/>
    <property type="match status" value="1"/>
</dbReference>
<dbReference type="SUPFAM" id="SSF46689">
    <property type="entry name" value="Homeodomain-like"/>
    <property type="match status" value="1"/>
</dbReference>
<evidence type="ECO:0000256" key="3">
    <source>
        <dbReference type="ARBA" id="ARBA00023125"/>
    </source>
</evidence>
<name>A0AAU7DX04_9MICO</name>
<dbReference type="PRINTS" id="PR00455">
    <property type="entry name" value="HTHTETR"/>
</dbReference>
<dbReference type="Pfam" id="PF00440">
    <property type="entry name" value="TetR_N"/>
    <property type="match status" value="1"/>
</dbReference>
<dbReference type="InterPro" id="IPR009057">
    <property type="entry name" value="Homeodomain-like_sf"/>
</dbReference>
<evidence type="ECO:0000256" key="4">
    <source>
        <dbReference type="ARBA" id="ARBA00023163"/>
    </source>
</evidence>
<dbReference type="SUPFAM" id="SSF48498">
    <property type="entry name" value="Tetracyclin repressor-like, C-terminal domain"/>
    <property type="match status" value="1"/>
</dbReference>
<dbReference type="PROSITE" id="PS50977">
    <property type="entry name" value="HTH_TETR_2"/>
    <property type="match status" value="1"/>
</dbReference>
<sequence>MSGQATPKNPSTTRGSYAKGIAKREEILTTALVVIAKNGYRKASIRELATAVGLSQTGLLHYFDSKEELYAEILHKRDKLNVPGPTLDEIETPKQFIEALANLLRHNAEVPGLVQLYTQFSAEATSPEHSARSFFQARYSSYRAVVSNFVRSQQSAGALPEHLDADKIATLLAAASDGLQTQWMLDNSIDMAEHIEYLWDGLTAN</sequence>
<dbReference type="InterPro" id="IPR001647">
    <property type="entry name" value="HTH_TetR"/>
</dbReference>
<evidence type="ECO:0000313" key="7">
    <source>
        <dbReference type="EMBL" id="XBH21493.1"/>
    </source>
</evidence>
<evidence type="ECO:0000256" key="1">
    <source>
        <dbReference type="ARBA" id="ARBA00022491"/>
    </source>
</evidence>
<dbReference type="GO" id="GO:0003677">
    <property type="term" value="F:DNA binding"/>
    <property type="evidence" value="ECO:0007669"/>
    <property type="project" value="UniProtKB-UniRule"/>
</dbReference>
<protein>
    <submittedName>
        <fullName evidence="7">TetR/AcrR family transcriptional regulator</fullName>
    </submittedName>
</protein>
<keyword evidence="2" id="KW-0805">Transcription regulation</keyword>
<keyword evidence="4" id="KW-0804">Transcription</keyword>
<evidence type="ECO:0000256" key="5">
    <source>
        <dbReference type="PROSITE-ProRule" id="PRU00335"/>
    </source>
</evidence>
<dbReference type="Pfam" id="PF13977">
    <property type="entry name" value="TetR_C_6"/>
    <property type="match status" value="1"/>
</dbReference>
<dbReference type="InterPro" id="IPR036271">
    <property type="entry name" value="Tet_transcr_reg_TetR-rel_C_sf"/>
</dbReference>
<dbReference type="PANTHER" id="PTHR47506:SF6">
    <property type="entry name" value="HTH-TYPE TRANSCRIPTIONAL REPRESSOR NEMR"/>
    <property type="match status" value="1"/>
</dbReference>
<reference evidence="7" key="1">
    <citation type="submission" date="2024-02" db="EMBL/GenBank/DDBJ databases">
        <title>Tomenella chthoni gen. nov. sp. nov., a member of the family Jonesiaceae isolated from bat guano.</title>
        <authorList>
            <person name="Miller S.L."/>
            <person name="King J."/>
            <person name="Sankaranarayanan K."/>
            <person name="Lawson P.A."/>
        </authorList>
    </citation>
    <scope>NUCLEOTIDE SEQUENCE</scope>
    <source>
        <strain evidence="7">BS-20</strain>
    </source>
</reference>
<keyword evidence="1" id="KW-0678">Repressor</keyword>
<dbReference type="EMBL" id="CP146203">
    <property type="protein sequence ID" value="XBH21493.1"/>
    <property type="molecule type" value="Genomic_DNA"/>
</dbReference>
<feature type="domain" description="HTH tetR-type" evidence="6">
    <location>
        <begin position="21"/>
        <end position="81"/>
    </location>
</feature>
<organism evidence="7">
    <name type="scientific">Jonesiaceae bacterium BS-20</name>
    <dbReference type="NCBI Taxonomy" id="3120821"/>
    <lineage>
        <taxon>Bacteria</taxon>
        <taxon>Bacillati</taxon>
        <taxon>Actinomycetota</taxon>
        <taxon>Actinomycetes</taxon>
        <taxon>Micrococcales</taxon>
        <taxon>Jonesiaceae</taxon>
    </lineage>
</organism>
<gene>
    <name evidence="7" type="ORF">V5R04_14985</name>
</gene>
<evidence type="ECO:0000256" key="2">
    <source>
        <dbReference type="ARBA" id="ARBA00023015"/>
    </source>
</evidence>
<evidence type="ECO:0000259" key="6">
    <source>
        <dbReference type="PROSITE" id="PS50977"/>
    </source>
</evidence>
<accession>A0AAU7DX04</accession>
<dbReference type="Gene3D" id="1.10.357.10">
    <property type="entry name" value="Tetracycline Repressor, domain 2"/>
    <property type="match status" value="1"/>
</dbReference>